<feature type="compositionally biased region" description="Basic and acidic residues" evidence="1">
    <location>
        <begin position="1"/>
        <end position="10"/>
    </location>
</feature>
<evidence type="ECO:0000313" key="2">
    <source>
        <dbReference type="EMBL" id="CAF0698522.1"/>
    </source>
</evidence>
<dbReference type="EMBL" id="CAJNOB010000021">
    <property type="protein sequence ID" value="CAF0698522.1"/>
    <property type="molecule type" value="Genomic_DNA"/>
</dbReference>
<evidence type="ECO:0000313" key="3">
    <source>
        <dbReference type="Proteomes" id="UP000663859"/>
    </source>
</evidence>
<sequence length="174" mass="19651">MELSRGDAKPPQKGSLKASLSETPASIWQKKLRSRPPVERRMGVQTPNLFRCARQTCLTSEYWDLTHEWLRRLLGTVLRGSLPVNPGAHQNNDLMQAAHDTIGPLMRIHHQDESTLRGQSRFPLLETETHQPVAVLNQNDANLRITQQANEPSAMAVHLRADLLDGLDDPQRFP</sequence>
<proteinExistence type="predicted"/>
<accession>A0A8J2BL65</accession>
<evidence type="ECO:0000256" key="1">
    <source>
        <dbReference type="SAM" id="MobiDB-lite"/>
    </source>
</evidence>
<keyword evidence="3" id="KW-1185">Reference proteome</keyword>
<organism evidence="2 3">
    <name type="scientific">Candidatus Methylacidithermus pantelleriae</name>
    <dbReference type="NCBI Taxonomy" id="2744239"/>
    <lineage>
        <taxon>Bacteria</taxon>
        <taxon>Pseudomonadati</taxon>
        <taxon>Verrucomicrobiota</taxon>
        <taxon>Methylacidiphilae</taxon>
        <taxon>Methylacidiphilales</taxon>
        <taxon>Methylacidiphilaceae</taxon>
        <taxon>Candidatus Methylacidithermus</taxon>
    </lineage>
</organism>
<gene>
    <name evidence="2" type="ORF">MPNT_280012</name>
</gene>
<comment type="caution">
    <text evidence="2">The sequence shown here is derived from an EMBL/GenBank/DDBJ whole genome shotgun (WGS) entry which is preliminary data.</text>
</comment>
<feature type="region of interest" description="Disordered" evidence="1">
    <location>
        <begin position="1"/>
        <end position="21"/>
    </location>
</feature>
<name>A0A8J2BL65_9BACT</name>
<dbReference type="AlphaFoldDB" id="A0A8J2BL65"/>
<dbReference type="Proteomes" id="UP000663859">
    <property type="component" value="Unassembled WGS sequence"/>
</dbReference>
<reference evidence="2" key="1">
    <citation type="submission" date="2021-02" db="EMBL/GenBank/DDBJ databases">
        <authorList>
            <person name="Cremers G."/>
            <person name="Picone N."/>
        </authorList>
    </citation>
    <scope>NUCLEOTIDE SEQUENCE</scope>
    <source>
        <strain evidence="2">PQ17</strain>
    </source>
</reference>
<protein>
    <submittedName>
        <fullName evidence="2">Uncharacterized protein</fullName>
    </submittedName>
</protein>